<name>D8TKF7_VOLCA</name>
<evidence type="ECO:0000313" key="2">
    <source>
        <dbReference type="EMBL" id="EFJ52240.1"/>
    </source>
</evidence>
<reference evidence="2 3" key="1">
    <citation type="journal article" date="2010" name="Science">
        <title>Genomic analysis of organismal complexity in the multicellular green alga Volvox carteri.</title>
        <authorList>
            <person name="Prochnik S.E."/>
            <person name="Umen J."/>
            <person name="Nedelcu A.M."/>
            <person name="Hallmann A."/>
            <person name="Miller S.M."/>
            <person name="Nishii I."/>
            <person name="Ferris P."/>
            <person name="Kuo A."/>
            <person name="Mitros T."/>
            <person name="Fritz-Laylin L.K."/>
            <person name="Hellsten U."/>
            <person name="Chapman J."/>
            <person name="Simakov O."/>
            <person name="Rensing S.A."/>
            <person name="Terry A."/>
            <person name="Pangilinan J."/>
            <person name="Kapitonov V."/>
            <person name="Jurka J."/>
            <person name="Salamov A."/>
            <person name="Shapiro H."/>
            <person name="Schmutz J."/>
            <person name="Grimwood J."/>
            <person name="Lindquist E."/>
            <person name="Lucas S."/>
            <person name="Grigoriev I.V."/>
            <person name="Schmitt R."/>
            <person name="Kirk D."/>
            <person name="Rokhsar D.S."/>
        </authorList>
    </citation>
    <scope>NUCLEOTIDE SEQUENCE [LARGE SCALE GENOMIC DNA]</scope>
    <source>
        <strain evidence="3">f. Nagariensis / Eve</strain>
    </source>
</reference>
<dbReference type="EMBL" id="GL378325">
    <property type="protein sequence ID" value="EFJ52240.1"/>
    <property type="molecule type" value="Genomic_DNA"/>
</dbReference>
<dbReference type="InParanoid" id="D8TKF7"/>
<dbReference type="GeneID" id="9618377"/>
<accession>D8TKF7</accession>
<feature type="chain" id="PRO_5003123658" evidence="1">
    <location>
        <begin position="29"/>
        <end position="141"/>
    </location>
</feature>
<feature type="signal peptide" evidence="1">
    <location>
        <begin position="1"/>
        <end position="28"/>
    </location>
</feature>
<dbReference type="OrthoDB" id="533901at2759"/>
<keyword evidence="3" id="KW-1185">Reference proteome</keyword>
<proteinExistence type="predicted"/>
<dbReference type="RefSeq" id="XP_002947014.1">
    <property type="nucleotide sequence ID" value="XM_002946968.1"/>
</dbReference>
<feature type="non-terminal residue" evidence="2">
    <location>
        <position position="141"/>
    </location>
</feature>
<evidence type="ECO:0000313" key="3">
    <source>
        <dbReference type="Proteomes" id="UP000001058"/>
    </source>
</evidence>
<dbReference type="AlphaFoldDB" id="D8TKF7"/>
<organism evidence="3">
    <name type="scientific">Volvox carteri f. nagariensis</name>
    <dbReference type="NCBI Taxonomy" id="3068"/>
    <lineage>
        <taxon>Eukaryota</taxon>
        <taxon>Viridiplantae</taxon>
        <taxon>Chlorophyta</taxon>
        <taxon>core chlorophytes</taxon>
        <taxon>Chlorophyceae</taxon>
        <taxon>CS clade</taxon>
        <taxon>Chlamydomonadales</taxon>
        <taxon>Volvocaceae</taxon>
        <taxon>Volvox</taxon>
    </lineage>
</organism>
<protein>
    <submittedName>
        <fullName evidence="2">Uncharacterized protein</fullName>
    </submittedName>
</protein>
<keyword evidence="1" id="KW-0732">Signal</keyword>
<dbReference type="Proteomes" id="UP000001058">
    <property type="component" value="Unassembled WGS sequence"/>
</dbReference>
<gene>
    <name evidence="2" type="ORF">VOLCADRAFT_116268</name>
</gene>
<dbReference type="KEGG" id="vcn:VOLCADRAFT_116268"/>
<evidence type="ECO:0000256" key="1">
    <source>
        <dbReference type="SAM" id="SignalP"/>
    </source>
</evidence>
<sequence length="141" mass="15786">MARGVVAILSTPPLRPLLLLLLLHDAFSRRPAFLPPPRRTTGPFIFPEKKSPLMYAPPLFAPKPGWFAKPEYTTATLYEEIIKKCETNSCGQDALFMICKLANNPQEARIVLNAFAAVRASLVRQGKFKPYGERLAVEFVN</sequence>